<dbReference type="EMBL" id="FJ600271">
    <property type="protein sequence ID" value="ACU45279.1"/>
    <property type="molecule type" value="mRNA"/>
</dbReference>
<accession>E8Z749</accession>
<reference evidence="1" key="2">
    <citation type="book" date="2010" name="PROCEEDINGS OF 13TH INTERNATIONAL CONFERENCE ON HARMFUL ALGAE" publisher="International Society For The Study of Harmful Algae" city="Hong Kong, China">
        <title>Dinoflagellate meta-transcriptomics enabled by spliced leader.</title>
        <editorList>
            <person name="Unknown A."/>
        </editorList>
        <authorList>
            <person name="Lin S."/>
            <person name="Zhang H."/>
        </authorList>
    </citation>
    <scope>NUCLEOTIDE SEQUENCE</scope>
    <source>
        <strain evidence="1">CCMP1975</strain>
    </source>
</reference>
<name>E8Z749_KARVE</name>
<dbReference type="SUPFAM" id="SSF47391">
    <property type="entry name" value="Dimerization-anchoring domain of cAMP-dependent PK regulatory subunit"/>
    <property type="match status" value="1"/>
</dbReference>
<reference evidence="1" key="1">
    <citation type="submission" date="2008-12" db="EMBL/GenBank/DDBJ databases">
        <authorList>
            <person name="Zhang H."/>
            <person name="Lin S."/>
        </authorList>
    </citation>
    <scope>NUCLEOTIDE SEQUENCE</scope>
    <source>
        <strain evidence="1">CCMP1975</strain>
    </source>
</reference>
<proteinExistence type="evidence at transcript level"/>
<organism evidence="1">
    <name type="scientific">Karlodinium veneficum</name>
    <name type="common">Dinoflagellate</name>
    <name type="synonym">Karlodinium micrum</name>
    <dbReference type="NCBI Taxonomy" id="407301"/>
    <lineage>
        <taxon>Eukaryota</taxon>
        <taxon>Sar</taxon>
        <taxon>Alveolata</taxon>
        <taxon>Dinophyceae</taxon>
        <taxon>Gymnodiniales</taxon>
        <taxon>Kareniaceae</taxon>
        <taxon>Karlodinium</taxon>
    </lineage>
</organism>
<dbReference type="Gene3D" id="1.20.890.10">
    <property type="entry name" value="cAMP-dependent protein kinase regulatory subunit, dimerization-anchoring domain"/>
    <property type="match status" value="1"/>
</dbReference>
<dbReference type="AlphaFoldDB" id="E8Z749"/>
<sequence>MDITSERIFCAEQINVPCELPAVLKDYTKAVIRNDPSSGEVDPMAARLKLFQWSRDYFRQRAQEAKS</sequence>
<protein>
    <submittedName>
        <fullName evidence="1">Ropporin 1-like</fullName>
    </submittedName>
</protein>
<evidence type="ECO:0000313" key="1">
    <source>
        <dbReference type="EMBL" id="ACU45279.1"/>
    </source>
</evidence>